<dbReference type="PANTHER" id="PTHR36503">
    <property type="entry name" value="BLR2520 PROTEIN"/>
    <property type="match status" value="1"/>
</dbReference>
<name>A0A4S1WCN2_9SPHN</name>
<sequence length="146" mass="16032">MTQMIFVNLPVADVAKSTAFYEAIGCTKDLRFSNENASAMQLSDTIVFMILSQDFFRTFTSKPIADAHATTEVLICISRDSRDAVDAIVEKAVAAGGKGDTREKQDMGFMYGRNFEDLDGHVFEPMFMDMEAAMAAFPDGPAHEPA</sequence>
<keyword evidence="3" id="KW-1185">Reference proteome</keyword>
<comment type="caution">
    <text evidence="2">The sequence shown here is derived from an EMBL/GenBank/DDBJ whole genome shotgun (WGS) entry which is preliminary data.</text>
</comment>
<dbReference type="SUPFAM" id="SSF54593">
    <property type="entry name" value="Glyoxalase/Bleomycin resistance protein/Dihydroxybiphenyl dioxygenase"/>
    <property type="match status" value="1"/>
</dbReference>
<keyword evidence="2" id="KW-0456">Lyase</keyword>
<feature type="domain" description="Glyoxalase/Bleomycin resistance-like N-terminal" evidence="1">
    <location>
        <begin position="4"/>
        <end position="23"/>
    </location>
</feature>
<evidence type="ECO:0000259" key="1">
    <source>
        <dbReference type="Pfam" id="PF22677"/>
    </source>
</evidence>
<dbReference type="OrthoDB" id="9798430at2"/>
<dbReference type="PANTHER" id="PTHR36503:SF2">
    <property type="entry name" value="BLR2408 PROTEIN"/>
    <property type="match status" value="1"/>
</dbReference>
<dbReference type="InterPro" id="IPR053863">
    <property type="entry name" value="Glyoxy/Ble-like_N"/>
</dbReference>
<proteinExistence type="predicted"/>
<dbReference type="GO" id="GO:0016829">
    <property type="term" value="F:lyase activity"/>
    <property type="evidence" value="ECO:0007669"/>
    <property type="project" value="UniProtKB-KW"/>
</dbReference>
<organism evidence="2 3">
    <name type="scientific">Sphingomonas naasensis</name>
    <dbReference type="NCBI Taxonomy" id="1344951"/>
    <lineage>
        <taxon>Bacteria</taxon>
        <taxon>Pseudomonadati</taxon>
        <taxon>Pseudomonadota</taxon>
        <taxon>Alphaproteobacteria</taxon>
        <taxon>Sphingomonadales</taxon>
        <taxon>Sphingomonadaceae</taxon>
        <taxon>Sphingomonas</taxon>
    </lineage>
</organism>
<dbReference type="Proteomes" id="UP000309848">
    <property type="component" value="Unassembled WGS sequence"/>
</dbReference>
<evidence type="ECO:0000313" key="3">
    <source>
        <dbReference type="Proteomes" id="UP000309848"/>
    </source>
</evidence>
<dbReference type="AlphaFoldDB" id="A0A4S1WCN2"/>
<dbReference type="RefSeq" id="WP_135986167.1">
    <property type="nucleotide sequence ID" value="NZ_JAASQM010000005.1"/>
</dbReference>
<dbReference type="EMBL" id="SRXU01000006">
    <property type="protein sequence ID" value="TGX40688.1"/>
    <property type="molecule type" value="Genomic_DNA"/>
</dbReference>
<protein>
    <submittedName>
        <fullName evidence="2">Lactoylglutathione lyase</fullName>
    </submittedName>
</protein>
<dbReference type="InterPro" id="IPR029068">
    <property type="entry name" value="Glyas_Bleomycin-R_OHBP_Dase"/>
</dbReference>
<dbReference type="Gene3D" id="3.10.180.10">
    <property type="entry name" value="2,3-Dihydroxybiphenyl 1,2-Dioxygenase, domain 1"/>
    <property type="match status" value="1"/>
</dbReference>
<accession>A0A4S1WCN2</accession>
<gene>
    <name evidence="2" type="ORF">E5A74_14405</name>
</gene>
<dbReference type="Pfam" id="PF22677">
    <property type="entry name" value="Ble-like_N"/>
    <property type="match status" value="1"/>
</dbReference>
<reference evidence="2 3" key="1">
    <citation type="submission" date="2019-04" db="EMBL/GenBank/DDBJ databases">
        <title>Sphingomonas psychrotolerans sp. nov., isolated from soil in the Tianshan Mountains, Xinjiang, China.</title>
        <authorList>
            <person name="Luo Y."/>
            <person name="Sheng H."/>
        </authorList>
    </citation>
    <scope>NUCLEOTIDE SEQUENCE [LARGE SCALE GENOMIC DNA]</scope>
    <source>
        <strain evidence="2 3">KIS18-15</strain>
    </source>
</reference>
<evidence type="ECO:0000313" key="2">
    <source>
        <dbReference type="EMBL" id="TGX40688.1"/>
    </source>
</evidence>